<dbReference type="SUPFAM" id="SSF53850">
    <property type="entry name" value="Periplasmic binding protein-like II"/>
    <property type="match status" value="1"/>
</dbReference>
<feature type="signal peptide" evidence="3">
    <location>
        <begin position="1"/>
        <end position="27"/>
    </location>
</feature>
<dbReference type="PANTHER" id="PTHR35936:SF19">
    <property type="entry name" value="AMINO-ACID-BINDING PROTEIN YXEM-RELATED"/>
    <property type="match status" value="1"/>
</dbReference>
<evidence type="ECO:0000256" key="3">
    <source>
        <dbReference type="SAM" id="SignalP"/>
    </source>
</evidence>
<evidence type="ECO:0000313" key="6">
    <source>
        <dbReference type="Proteomes" id="UP000823631"/>
    </source>
</evidence>
<protein>
    <submittedName>
        <fullName evidence="5">Amino acid ABC transporter substrate-binding protein</fullName>
    </submittedName>
</protein>
<dbReference type="Proteomes" id="UP000823631">
    <property type="component" value="Unassembled WGS sequence"/>
</dbReference>
<evidence type="ECO:0000256" key="2">
    <source>
        <dbReference type="ARBA" id="ARBA00022729"/>
    </source>
</evidence>
<evidence type="ECO:0000256" key="1">
    <source>
        <dbReference type="ARBA" id="ARBA00010333"/>
    </source>
</evidence>
<organism evidence="5 6">
    <name type="scientific">Candidatus Avisuccinivibrio stercorigallinarum</name>
    <dbReference type="NCBI Taxonomy" id="2840704"/>
    <lineage>
        <taxon>Bacteria</taxon>
        <taxon>Pseudomonadati</taxon>
        <taxon>Pseudomonadota</taxon>
        <taxon>Gammaproteobacteria</taxon>
        <taxon>Aeromonadales</taxon>
        <taxon>Succinivibrionaceae</taxon>
        <taxon>Succinivibrionaceae incertae sedis</taxon>
        <taxon>Candidatus Avisuccinivibrio</taxon>
    </lineage>
</organism>
<dbReference type="Pfam" id="PF00497">
    <property type="entry name" value="SBP_bac_3"/>
    <property type="match status" value="1"/>
</dbReference>
<evidence type="ECO:0000313" key="5">
    <source>
        <dbReference type="EMBL" id="MBO8415826.1"/>
    </source>
</evidence>
<keyword evidence="2 3" id="KW-0732">Signal</keyword>
<dbReference type="PANTHER" id="PTHR35936">
    <property type="entry name" value="MEMBRANE-BOUND LYTIC MUREIN TRANSGLYCOSYLASE F"/>
    <property type="match status" value="1"/>
</dbReference>
<comment type="caution">
    <text evidence="5">The sequence shown here is derived from an EMBL/GenBank/DDBJ whole genome shotgun (WGS) entry which is preliminary data.</text>
</comment>
<dbReference type="CDD" id="cd13530">
    <property type="entry name" value="PBP2_peptides_like"/>
    <property type="match status" value="1"/>
</dbReference>
<evidence type="ECO:0000259" key="4">
    <source>
        <dbReference type="SMART" id="SM00062"/>
    </source>
</evidence>
<feature type="chain" id="PRO_5038417314" evidence="3">
    <location>
        <begin position="28"/>
        <end position="269"/>
    </location>
</feature>
<proteinExistence type="inferred from homology"/>
<reference evidence="5" key="2">
    <citation type="journal article" date="2021" name="PeerJ">
        <title>Extensive microbial diversity within the chicken gut microbiome revealed by metagenomics and culture.</title>
        <authorList>
            <person name="Gilroy R."/>
            <person name="Ravi A."/>
            <person name="Getino M."/>
            <person name="Pursley I."/>
            <person name="Horton D.L."/>
            <person name="Alikhan N.F."/>
            <person name="Baker D."/>
            <person name="Gharbi K."/>
            <person name="Hall N."/>
            <person name="Watson M."/>
            <person name="Adriaenssens E.M."/>
            <person name="Foster-Nyarko E."/>
            <person name="Jarju S."/>
            <person name="Secka A."/>
            <person name="Antonio M."/>
            <person name="Oren A."/>
            <person name="Chaudhuri R.R."/>
            <person name="La Ragione R."/>
            <person name="Hildebrand F."/>
            <person name="Pallen M.J."/>
        </authorList>
    </citation>
    <scope>NUCLEOTIDE SEQUENCE</scope>
    <source>
        <strain evidence="5">17213</strain>
    </source>
</reference>
<comment type="similarity">
    <text evidence="1">Belongs to the bacterial solute-binding protein 3 family.</text>
</comment>
<dbReference type="InterPro" id="IPR001638">
    <property type="entry name" value="Solute-binding_3/MltF_N"/>
</dbReference>
<accession>A0A9D9D9X3</accession>
<dbReference type="AlphaFoldDB" id="A0A9D9D9X3"/>
<name>A0A9D9D9X3_9GAMM</name>
<reference evidence="5" key="1">
    <citation type="submission" date="2020-10" db="EMBL/GenBank/DDBJ databases">
        <authorList>
            <person name="Gilroy R."/>
        </authorList>
    </citation>
    <scope>NUCLEOTIDE SEQUENCE</scope>
    <source>
        <strain evidence="5">17213</strain>
    </source>
</reference>
<gene>
    <name evidence="5" type="ORF">IAB19_05555</name>
</gene>
<dbReference type="EMBL" id="JADINH010000116">
    <property type="protein sequence ID" value="MBO8415826.1"/>
    <property type="molecule type" value="Genomic_DNA"/>
</dbReference>
<feature type="domain" description="Solute-binding protein family 3/N-terminal" evidence="4">
    <location>
        <begin position="37"/>
        <end position="267"/>
    </location>
</feature>
<dbReference type="Gene3D" id="3.40.190.10">
    <property type="entry name" value="Periplasmic binding protein-like II"/>
    <property type="match status" value="2"/>
</dbReference>
<dbReference type="SMART" id="SM00062">
    <property type="entry name" value="PBPb"/>
    <property type="match status" value="1"/>
</dbReference>
<sequence length="269" mass="29451">MFKLQQVCRWFGPLALLTALFAAPAAAEQQTFAPGSAVTIAIEDEYYPFSYKSDRDDPNSERLGFDAGFAKLLCHEMDWQCTLSPLPFAEIIPAVQSGKADLAVAGLTPSPEREQTLAFTRSYYRSRSIFIGRSGQQVETLSPEVSGLKIGTQSGSAQAAALKNFYSGHNEIVLYANYADLFSELSAGRLDVILVDGLAGYHYLKSELGSTLELLGMFSEQPMPMDDSCVVLSKEHAAALPLLNAAISKILISAEYELLSLEYFPFINY</sequence>